<reference evidence="1" key="1">
    <citation type="submission" date="2021-01" db="EMBL/GenBank/DDBJ databases">
        <authorList>
            <person name="Corre E."/>
            <person name="Pelletier E."/>
            <person name="Niang G."/>
            <person name="Scheremetjew M."/>
            <person name="Finn R."/>
            <person name="Kale V."/>
            <person name="Holt S."/>
            <person name="Cochrane G."/>
            <person name="Meng A."/>
            <person name="Brown T."/>
            <person name="Cohen L."/>
        </authorList>
    </citation>
    <scope>NUCLEOTIDE SEQUENCE</scope>
    <source>
        <strain evidence="1">UTEX LB 985</strain>
    </source>
</reference>
<dbReference type="EMBL" id="HBGU01038014">
    <property type="protein sequence ID" value="CAD9464558.1"/>
    <property type="molecule type" value="Transcribed_RNA"/>
</dbReference>
<protein>
    <submittedName>
        <fullName evidence="1">Uncharacterized protein</fullName>
    </submittedName>
</protein>
<organism evidence="1">
    <name type="scientific">Haptolina brevifila</name>
    <dbReference type="NCBI Taxonomy" id="156173"/>
    <lineage>
        <taxon>Eukaryota</taxon>
        <taxon>Haptista</taxon>
        <taxon>Haptophyta</taxon>
        <taxon>Prymnesiophyceae</taxon>
        <taxon>Prymnesiales</taxon>
        <taxon>Prymnesiaceae</taxon>
        <taxon>Haptolina</taxon>
    </lineage>
</organism>
<accession>A0A7S2GS22</accession>
<evidence type="ECO:0000313" key="1">
    <source>
        <dbReference type="EMBL" id="CAD9464558.1"/>
    </source>
</evidence>
<gene>
    <name evidence="1" type="ORF">CBRE1094_LOCUS20788</name>
</gene>
<proteinExistence type="predicted"/>
<sequence>MENLGNCLMSQGRVAEAEETLRLSTADLERVDGMQSAAAIQGRACLATVLGRQDSISAVHEALTLTSGVAVSLRRIHGAADPKATEAARYVEKLEAKLSRMALSEGAAAAIADMANRQPASLAESLPAVRLD</sequence>
<dbReference type="InterPro" id="IPR011990">
    <property type="entry name" value="TPR-like_helical_dom_sf"/>
</dbReference>
<name>A0A7S2GS22_9EUKA</name>
<dbReference type="AlphaFoldDB" id="A0A7S2GS22"/>
<dbReference type="Gene3D" id="1.25.40.10">
    <property type="entry name" value="Tetratricopeptide repeat domain"/>
    <property type="match status" value="1"/>
</dbReference>